<evidence type="ECO:0000256" key="2">
    <source>
        <dbReference type="ARBA" id="ARBA00022692"/>
    </source>
</evidence>
<dbReference type="SMART" id="SM00283">
    <property type="entry name" value="MA"/>
    <property type="match status" value="1"/>
</dbReference>
<dbReference type="PANTHER" id="PTHR32089:SF112">
    <property type="entry name" value="LYSOZYME-LIKE PROTEIN-RELATED"/>
    <property type="match status" value="1"/>
</dbReference>
<evidence type="ECO:0000259" key="9">
    <source>
        <dbReference type="PROSITE" id="PS50111"/>
    </source>
</evidence>
<proteinExistence type="inferred from homology"/>
<dbReference type="InterPro" id="IPR003660">
    <property type="entry name" value="HAMP_dom"/>
</dbReference>
<keyword evidence="4 8" id="KW-0472">Membrane</keyword>
<dbReference type="RefSeq" id="WP_248154201.1">
    <property type="nucleotide sequence ID" value="NZ_JAKZAJ010000001.1"/>
</dbReference>
<comment type="subcellular location">
    <subcellularLocation>
        <location evidence="1">Membrane</location>
    </subcellularLocation>
</comment>
<evidence type="ECO:0000256" key="4">
    <source>
        <dbReference type="ARBA" id="ARBA00023136"/>
    </source>
</evidence>
<dbReference type="Gene3D" id="1.10.287.950">
    <property type="entry name" value="Methyl-accepting chemotaxis protein"/>
    <property type="match status" value="1"/>
</dbReference>
<comment type="similarity">
    <text evidence="6">Belongs to the methyl-accepting chemotaxis (MCP) protein family.</text>
</comment>
<dbReference type="InterPro" id="IPR004090">
    <property type="entry name" value="Chemotax_Me-accpt_rcpt"/>
</dbReference>
<dbReference type="EMBL" id="JBHSNL010000001">
    <property type="protein sequence ID" value="MFC5544662.1"/>
    <property type="molecule type" value="Genomic_DNA"/>
</dbReference>
<dbReference type="SUPFAM" id="SSF58104">
    <property type="entry name" value="Methyl-accepting chemotaxis protein (MCP) signaling domain"/>
    <property type="match status" value="1"/>
</dbReference>
<evidence type="ECO:0000259" key="10">
    <source>
        <dbReference type="PROSITE" id="PS50885"/>
    </source>
</evidence>
<dbReference type="Pfam" id="PF00015">
    <property type="entry name" value="MCPsignal"/>
    <property type="match status" value="1"/>
</dbReference>
<dbReference type="SMART" id="SM00304">
    <property type="entry name" value="HAMP"/>
    <property type="match status" value="2"/>
</dbReference>
<dbReference type="Pfam" id="PF00672">
    <property type="entry name" value="HAMP"/>
    <property type="match status" value="1"/>
</dbReference>
<evidence type="ECO:0000256" key="8">
    <source>
        <dbReference type="SAM" id="Phobius"/>
    </source>
</evidence>
<evidence type="ECO:0000256" key="3">
    <source>
        <dbReference type="ARBA" id="ARBA00022989"/>
    </source>
</evidence>
<dbReference type="PANTHER" id="PTHR32089">
    <property type="entry name" value="METHYL-ACCEPTING CHEMOTAXIS PROTEIN MCPB"/>
    <property type="match status" value="1"/>
</dbReference>
<feature type="transmembrane region" description="Helical" evidence="8">
    <location>
        <begin position="272"/>
        <end position="292"/>
    </location>
</feature>
<reference evidence="12" key="1">
    <citation type="journal article" date="2019" name="Int. J. Syst. Evol. Microbiol.">
        <title>The Global Catalogue of Microorganisms (GCM) 10K type strain sequencing project: providing services to taxonomists for standard genome sequencing and annotation.</title>
        <authorList>
            <consortium name="The Broad Institute Genomics Platform"/>
            <consortium name="The Broad Institute Genome Sequencing Center for Infectious Disease"/>
            <person name="Wu L."/>
            <person name="Ma J."/>
        </authorList>
    </citation>
    <scope>NUCLEOTIDE SEQUENCE [LARGE SCALE GENOMIC DNA]</scope>
    <source>
        <strain evidence="12">CGMCC 4.1799</strain>
    </source>
</reference>
<dbReference type="PROSITE" id="PS50111">
    <property type="entry name" value="CHEMOTAXIS_TRANSDUC_2"/>
    <property type="match status" value="1"/>
</dbReference>
<dbReference type="PRINTS" id="PR00260">
    <property type="entry name" value="CHEMTRNSDUCR"/>
</dbReference>
<evidence type="ECO:0000313" key="12">
    <source>
        <dbReference type="Proteomes" id="UP001596055"/>
    </source>
</evidence>
<gene>
    <name evidence="11" type="ORF">ACFPQA_06355</name>
</gene>
<organism evidence="11 12">
    <name type="scientific">Marinobacter koreensis</name>
    <dbReference type="NCBI Taxonomy" id="335974"/>
    <lineage>
        <taxon>Bacteria</taxon>
        <taxon>Pseudomonadati</taxon>
        <taxon>Pseudomonadota</taxon>
        <taxon>Gammaproteobacteria</taxon>
        <taxon>Pseudomonadales</taxon>
        <taxon>Marinobacteraceae</taxon>
        <taxon>Marinobacter</taxon>
    </lineage>
</organism>
<feature type="domain" description="Methyl-accepting transducer" evidence="9">
    <location>
        <begin position="353"/>
        <end position="589"/>
    </location>
</feature>
<evidence type="ECO:0000256" key="1">
    <source>
        <dbReference type="ARBA" id="ARBA00004370"/>
    </source>
</evidence>
<protein>
    <submittedName>
        <fullName evidence="11">Methyl-accepting chemotaxis protein</fullName>
    </submittedName>
</protein>
<keyword evidence="5 7" id="KW-0807">Transducer</keyword>
<keyword evidence="2 8" id="KW-0812">Transmembrane</keyword>
<feature type="domain" description="HAMP" evidence="10">
    <location>
        <begin position="294"/>
        <end position="348"/>
    </location>
</feature>
<evidence type="ECO:0000256" key="6">
    <source>
        <dbReference type="ARBA" id="ARBA00029447"/>
    </source>
</evidence>
<keyword evidence="12" id="KW-1185">Reference proteome</keyword>
<dbReference type="CDD" id="cd06225">
    <property type="entry name" value="HAMP"/>
    <property type="match status" value="1"/>
</dbReference>
<evidence type="ECO:0000313" key="11">
    <source>
        <dbReference type="EMBL" id="MFC5544662.1"/>
    </source>
</evidence>
<dbReference type="Proteomes" id="UP001596055">
    <property type="component" value="Unassembled WGS sequence"/>
</dbReference>
<keyword evidence="3 8" id="KW-1133">Transmembrane helix</keyword>
<sequence length="627" mass="67511">MALSWKQKFYLLIAATFVGLAVVLLTSLSGLSKVSDAYEARGEARNYEAASLTLLTDWLTVERVSEELNTDMVDDYLNRLASLKQQSEELARNAGSLPDPAIGGMADSIRKAMAQYTGLRRQWLETSQQLGLTHTDGLKAKLAGYVNDDLRQISISLFDNDINTISSSYRDYLETYDPAYAKTIRDTLEHMTGVVQEMDWQDNVIGQAVLGFEKAFNEAQAVIGKLSGMETELQALGKTIQSRITSQDEALRNGLIIRTGTTAEQARSTATWFVVTIAAAVLAGLVLTLTAASRTLVRRLDEVVGLLSRVASGDLSQRLKTGRNARDEFNRLGSAANQMLDDMSAVIGQVITGNQTLAELQAELNSLIAQMGRNGEQVEDETEQTATAVQEISHTAVEIAQYTQSVNDSAQNANAAAQEGAQVIKRSADSMSALAERIQQTHTQIGQLGKTGEKVNSIVDVINGLAEQTNLLALNAAIEAARAGEAGRGFSVVADEVRSLAEKTVSATNGIAEIVSSLNKETSAITRLMEEGLASADQGEKSAEEAAGAIDRIGGAINQLAGDMNQVVSSIEGISTTTEEIAQKVEQIHGHTRETGDIRQQLNAHVERLSSQTRELTASSQRFTLQG</sequence>
<evidence type="ECO:0000256" key="5">
    <source>
        <dbReference type="ARBA" id="ARBA00023224"/>
    </source>
</evidence>
<evidence type="ECO:0000256" key="7">
    <source>
        <dbReference type="PROSITE-ProRule" id="PRU00284"/>
    </source>
</evidence>
<comment type="caution">
    <text evidence="11">The sequence shown here is derived from an EMBL/GenBank/DDBJ whole genome shotgun (WGS) entry which is preliminary data.</text>
</comment>
<dbReference type="CDD" id="cd11386">
    <property type="entry name" value="MCP_signal"/>
    <property type="match status" value="1"/>
</dbReference>
<dbReference type="InterPro" id="IPR004089">
    <property type="entry name" value="MCPsignal_dom"/>
</dbReference>
<name>A0ABW0RIQ5_9GAMM</name>
<accession>A0ABW0RIQ5</accession>
<dbReference type="PROSITE" id="PS50885">
    <property type="entry name" value="HAMP"/>
    <property type="match status" value="1"/>
</dbReference>